<dbReference type="InterPro" id="IPR018488">
    <property type="entry name" value="cNMP-bd_CS"/>
</dbReference>
<dbReference type="EMBL" id="CP019239">
    <property type="protein sequence ID" value="APW42838.1"/>
    <property type="molecule type" value="Genomic_DNA"/>
</dbReference>
<dbReference type="InterPro" id="IPR050706">
    <property type="entry name" value="Cyclic-di-GMP_PDE-like"/>
</dbReference>
<protein>
    <recommendedName>
        <fullName evidence="5">Cyclic nucleotide-binding protein</fullName>
    </recommendedName>
</protein>
<dbReference type="KEGG" id="rsb:RS694_10040"/>
<dbReference type="InterPro" id="IPR014710">
    <property type="entry name" value="RmlC-like_jellyroll"/>
</dbReference>
<evidence type="ECO:0008006" key="5">
    <source>
        <dbReference type="Google" id="ProtNLM"/>
    </source>
</evidence>
<dbReference type="InterPro" id="IPR018490">
    <property type="entry name" value="cNMP-bd_dom_sf"/>
</dbReference>
<sequence length="405" mass="44137">MSNLVNGLNRETFDINQTVFRTGDYGDAAYVIEKGCVEVLVGADDAPKRVAMLTEGAMFGEVALLDRQPRTATVRTLLPTSLVRIDRAHVEELLVRADPVIQYLLRLMLERFRNSSGGVANAEIQAARAAAISQPGMDLHSAAVHTLSLAHDLSDGITHNQLALYYQPIILLHSNALVGFEALVRWEHPKLGLISPDEFIPLAEKTGLIHKVGEWVLQRAISDWKHLRGLCVSDTQHLPFLSVNLSAPELSGAGMAQTVQNHLAAQQMPPHELRIELTETVIVSSLAAVSHTINALRALGIGIALDDFGTGYAGLDYLQTLPFSSIKIDKAFVAQMHTAERSFQIVKSALELSRQLGLTTVAEGIEDLATAAALKEMGCTYGQGYYFAKPKPLQAVQDWAKTFKG</sequence>
<dbReference type="PROSITE" id="PS50042">
    <property type="entry name" value="CNMP_BINDING_3"/>
    <property type="match status" value="1"/>
</dbReference>
<evidence type="ECO:0000259" key="2">
    <source>
        <dbReference type="PROSITE" id="PS50883"/>
    </source>
</evidence>
<dbReference type="InterPro" id="IPR000595">
    <property type="entry name" value="cNMP-bd_dom"/>
</dbReference>
<dbReference type="PANTHER" id="PTHR33121:SF79">
    <property type="entry name" value="CYCLIC DI-GMP PHOSPHODIESTERASE PDED-RELATED"/>
    <property type="match status" value="1"/>
</dbReference>
<dbReference type="GO" id="GO:0071111">
    <property type="term" value="F:cyclic-guanylate-specific phosphodiesterase activity"/>
    <property type="evidence" value="ECO:0007669"/>
    <property type="project" value="InterPro"/>
</dbReference>
<gene>
    <name evidence="3" type="ORF">RS694_10040</name>
</gene>
<dbReference type="PRINTS" id="PR00103">
    <property type="entry name" value="CAMPKINASE"/>
</dbReference>
<dbReference type="eggNOG" id="COG5001">
    <property type="taxonomic scope" value="Bacteria"/>
</dbReference>
<feature type="domain" description="EAL" evidence="2">
    <location>
        <begin position="146"/>
        <end position="404"/>
    </location>
</feature>
<dbReference type="SMART" id="SM00052">
    <property type="entry name" value="EAL"/>
    <property type="match status" value="1"/>
</dbReference>
<name>A0A1P8KA07_9BURK</name>
<dbReference type="CDD" id="cd00038">
    <property type="entry name" value="CAP_ED"/>
    <property type="match status" value="1"/>
</dbReference>
<evidence type="ECO:0000259" key="1">
    <source>
        <dbReference type="PROSITE" id="PS50042"/>
    </source>
</evidence>
<dbReference type="Proteomes" id="UP000186110">
    <property type="component" value="Chromosome"/>
</dbReference>
<dbReference type="InterPro" id="IPR035919">
    <property type="entry name" value="EAL_sf"/>
</dbReference>
<dbReference type="SMART" id="SM00100">
    <property type="entry name" value="cNMP"/>
    <property type="match status" value="1"/>
</dbReference>
<evidence type="ECO:0000313" key="4">
    <source>
        <dbReference type="Proteomes" id="UP000186110"/>
    </source>
</evidence>
<accession>A0A1P8KA07</accession>
<dbReference type="STRING" id="1484693.RS694_10040"/>
<dbReference type="Pfam" id="PF00563">
    <property type="entry name" value="EAL"/>
    <property type="match status" value="1"/>
</dbReference>
<dbReference type="Gene3D" id="3.20.20.450">
    <property type="entry name" value="EAL domain"/>
    <property type="match status" value="1"/>
</dbReference>
<dbReference type="InterPro" id="IPR001633">
    <property type="entry name" value="EAL_dom"/>
</dbReference>
<keyword evidence="4" id="KW-1185">Reference proteome</keyword>
<reference evidence="3 4" key="1">
    <citation type="submission" date="2017-01" db="EMBL/GenBank/DDBJ databases">
        <authorList>
            <person name="Mah S.A."/>
            <person name="Swanson W.J."/>
            <person name="Moy G.W."/>
            <person name="Vacquier V.D."/>
        </authorList>
    </citation>
    <scope>NUCLEOTIDE SEQUENCE [LARGE SCALE GENOMIC DNA]</scope>
    <source>
        <strain evidence="3 4">DSM 22694</strain>
    </source>
</reference>
<dbReference type="Gene3D" id="2.60.120.10">
    <property type="entry name" value="Jelly Rolls"/>
    <property type="match status" value="1"/>
</dbReference>
<proteinExistence type="predicted"/>
<dbReference type="PROSITE" id="PS50883">
    <property type="entry name" value="EAL"/>
    <property type="match status" value="1"/>
</dbReference>
<dbReference type="RefSeq" id="WP_029709560.1">
    <property type="nucleotide sequence ID" value="NZ_CP019239.1"/>
</dbReference>
<dbReference type="SUPFAM" id="SSF141868">
    <property type="entry name" value="EAL domain-like"/>
    <property type="match status" value="1"/>
</dbReference>
<feature type="domain" description="Cyclic nucleotide-binding" evidence="1">
    <location>
        <begin position="1"/>
        <end position="111"/>
    </location>
</feature>
<dbReference type="AlphaFoldDB" id="A0A1P8KA07"/>
<dbReference type="SUPFAM" id="SSF51206">
    <property type="entry name" value="cAMP-binding domain-like"/>
    <property type="match status" value="1"/>
</dbReference>
<organism evidence="3 4">
    <name type="scientific">Rhodoferax saidenbachensis</name>
    <dbReference type="NCBI Taxonomy" id="1484693"/>
    <lineage>
        <taxon>Bacteria</taxon>
        <taxon>Pseudomonadati</taxon>
        <taxon>Pseudomonadota</taxon>
        <taxon>Betaproteobacteria</taxon>
        <taxon>Burkholderiales</taxon>
        <taxon>Comamonadaceae</taxon>
        <taxon>Rhodoferax</taxon>
    </lineage>
</organism>
<dbReference type="PANTHER" id="PTHR33121">
    <property type="entry name" value="CYCLIC DI-GMP PHOSPHODIESTERASE PDEF"/>
    <property type="match status" value="1"/>
</dbReference>
<dbReference type="CDD" id="cd01948">
    <property type="entry name" value="EAL"/>
    <property type="match status" value="1"/>
</dbReference>
<dbReference type="Pfam" id="PF00027">
    <property type="entry name" value="cNMP_binding"/>
    <property type="match status" value="1"/>
</dbReference>
<evidence type="ECO:0000313" key="3">
    <source>
        <dbReference type="EMBL" id="APW42838.1"/>
    </source>
</evidence>
<dbReference type="PROSITE" id="PS00889">
    <property type="entry name" value="CNMP_BINDING_2"/>
    <property type="match status" value="1"/>
</dbReference>